<reference evidence="13 14" key="1">
    <citation type="submission" date="2024-09" db="EMBL/GenBank/DDBJ databases">
        <authorList>
            <person name="Makale K.P.P."/>
            <person name="Makhzoum A."/>
            <person name="Rantong G."/>
            <person name="Rahube T.O."/>
        </authorList>
    </citation>
    <scope>NUCLEOTIDE SEQUENCE [LARGE SCALE GENOMIC DNA]</scope>
    <source>
        <strain evidence="13 14">KM_D13</strain>
    </source>
</reference>
<evidence type="ECO:0000256" key="7">
    <source>
        <dbReference type="ARBA" id="ARBA00023210"/>
    </source>
</evidence>
<evidence type="ECO:0000256" key="10">
    <source>
        <dbReference type="SAM" id="MobiDB-lite"/>
    </source>
</evidence>
<keyword evidence="7" id="KW-0717">Septation</keyword>
<comment type="subcellular location">
    <subcellularLocation>
        <location evidence="1">Cell membrane</location>
        <topology evidence="1">Single-pass membrane protein</topology>
    </subcellularLocation>
</comment>
<evidence type="ECO:0000256" key="9">
    <source>
        <dbReference type="SAM" id="Coils"/>
    </source>
</evidence>
<evidence type="ECO:0000256" key="5">
    <source>
        <dbReference type="ARBA" id="ARBA00023054"/>
    </source>
</evidence>
<evidence type="ECO:0000313" key="14">
    <source>
        <dbReference type="Proteomes" id="UP001575622"/>
    </source>
</evidence>
<keyword evidence="6 11" id="KW-0472">Membrane</keyword>
<protein>
    <submittedName>
        <fullName evidence="13">Septation ring formation regulator EzrA</fullName>
    </submittedName>
</protein>
<feature type="compositionally biased region" description="Acidic residues" evidence="10">
    <location>
        <begin position="680"/>
        <end position="696"/>
    </location>
</feature>
<dbReference type="Pfam" id="PF06160">
    <property type="entry name" value="EzrA"/>
    <property type="match status" value="1"/>
</dbReference>
<feature type="compositionally biased region" description="Basic and acidic residues" evidence="10">
    <location>
        <begin position="434"/>
        <end position="450"/>
    </location>
</feature>
<feature type="region of interest" description="Disordered" evidence="10">
    <location>
        <begin position="27"/>
        <end position="64"/>
    </location>
</feature>
<proteinExistence type="predicted"/>
<feature type="compositionally biased region" description="Low complexity" evidence="10">
    <location>
        <begin position="35"/>
        <end position="45"/>
    </location>
</feature>
<gene>
    <name evidence="13" type="ORF">ACEU3E_28040</name>
</gene>
<dbReference type="InterPro" id="IPR036250">
    <property type="entry name" value="AcylCo_DH-like_C"/>
</dbReference>
<feature type="chain" id="PRO_5045415370" evidence="12">
    <location>
        <begin position="23"/>
        <end position="696"/>
    </location>
</feature>
<dbReference type="RefSeq" id="WP_373956053.1">
    <property type="nucleotide sequence ID" value="NZ_JBHDLN010000018.1"/>
</dbReference>
<feature type="coiled-coil region" evidence="9">
    <location>
        <begin position="209"/>
        <end position="254"/>
    </location>
</feature>
<evidence type="ECO:0000256" key="12">
    <source>
        <dbReference type="SAM" id="SignalP"/>
    </source>
</evidence>
<dbReference type="SUPFAM" id="SSF47203">
    <property type="entry name" value="Acyl-CoA dehydrogenase C-terminal domain-like"/>
    <property type="match status" value="1"/>
</dbReference>
<keyword evidence="14" id="KW-1185">Reference proteome</keyword>
<evidence type="ECO:0000256" key="3">
    <source>
        <dbReference type="ARBA" id="ARBA00022692"/>
    </source>
</evidence>
<feature type="region of interest" description="Disordered" evidence="10">
    <location>
        <begin position="648"/>
        <end position="696"/>
    </location>
</feature>
<keyword evidence="5 9" id="KW-0175">Coiled coil</keyword>
<feature type="signal peptide" evidence="12">
    <location>
        <begin position="1"/>
        <end position="22"/>
    </location>
</feature>
<feature type="compositionally biased region" description="Low complexity" evidence="10">
    <location>
        <begin position="649"/>
        <end position="679"/>
    </location>
</feature>
<dbReference type="InterPro" id="IPR010379">
    <property type="entry name" value="EzrA"/>
</dbReference>
<sequence>MKKLLLGVLLTLGLLIHQNALADPAPAGGVPSESAPVDPAQAVQPPEEKPHEPPSSVPAPADAPQSGKITISAGTFFLVLGTVPVLLFVLGCGIVYKLRVSWLRRRAQRLLVNVMSAAEELRPYEGNAEGSTESIVKQADERLANLTVAVSRRLTVVTETKIFFLRFVKLSRFIRDSKGELKRLRTSFKEVHAEVRRVLEAAQALSPRLQRLVDQRAAVEAEAKNRTAELAFPLNQTYEELERLRQELQQATDAARPDPVGAQRIASQAEARLQSISRDVKDIGVYLSEYRAFPGRLDQAEAKVKKLVEEHRLNLLHIDPYGSLAEARRLSEDMLEELKAGNLEQVRTTAAQVSGLLKAAVEMTQRHATFRRQNPKDIQQVQKKLWDYRTTDAALAPALARTRQCYAQEHWQDMWSRYGTIDRHVKQMEQQLPEVKRRSDDEHQDYDTARSSLDDMLARLREAEEMQRNCRSAVEQLDRVYGSLKSKQGQAWSALEAAVKQVKQNNLRFLVADQVDMVLARAESLNNELNQRLFVPPYRLGAIEQHVVRLTDLANEFAGTVKQRLEQKRQAERALGQAQSSYRSTRAKVRSRIEVRRFDAPHTSVIQRVEGLIAGGRYIEAVHECHDMDKIINEMKRLYRREIEEEQRAAAARRASASSSSSGFFGSAGSSGSFRSSGASDDDDSGGDSGEGNEDE</sequence>
<feature type="region of interest" description="Disordered" evidence="10">
    <location>
        <begin position="431"/>
        <end position="450"/>
    </location>
</feature>
<keyword evidence="3 11" id="KW-0812">Transmembrane</keyword>
<evidence type="ECO:0000256" key="4">
    <source>
        <dbReference type="ARBA" id="ARBA00022989"/>
    </source>
</evidence>
<evidence type="ECO:0000256" key="6">
    <source>
        <dbReference type="ARBA" id="ARBA00023136"/>
    </source>
</evidence>
<evidence type="ECO:0000313" key="13">
    <source>
        <dbReference type="EMBL" id="MFB0846049.1"/>
    </source>
</evidence>
<keyword evidence="2" id="KW-0132">Cell division</keyword>
<accession>A0ABV4V7I5</accession>
<keyword evidence="8" id="KW-0131">Cell cycle</keyword>
<evidence type="ECO:0000256" key="2">
    <source>
        <dbReference type="ARBA" id="ARBA00022618"/>
    </source>
</evidence>
<name>A0ABV4V7I5_9BACL</name>
<evidence type="ECO:0000256" key="11">
    <source>
        <dbReference type="SAM" id="Phobius"/>
    </source>
</evidence>
<dbReference type="Proteomes" id="UP001575622">
    <property type="component" value="Unassembled WGS sequence"/>
</dbReference>
<keyword evidence="12" id="KW-0732">Signal</keyword>
<evidence type="ECO:0000256" key="8">
    <source>
        <dbReference type="ARBA" id="ARBA00023306"/>
    </source>
</evidence>
<dbReference type="EMBL" id="JBHDLN010000018">
    <property type="protein sequence ID" value="MFB0846049.1"/>
    <property type="molecule type" value="Genomic_DNA"/>
</dbReference>
<evidence type="ECO:0000256" key="1">
    <source>
        <dbReference type="ARBA" id="ARBA00004162"/>
    </source>
</evidence>
<comment type="caution">
    <text evidence="13">The sequence shown here is derived from an EMBL/GenBank/DDBJ whole genome shotgun (WGS) entry which is preliminary data.</text>
</comment>
<keyword evidence="4 11" id="KW-1133">Transmembrane helix</keyword>
<organism evidence="13 14">
    <name type="scientific">Paenibacillus oleatilyticus</name>
    <dbReference type="NCBI Taxonomy" id="2594886"/>
    <lineage>
        <taxon>Bacteria</taxon>
        <taxon>Bacillati</taxon>
        <taxon>Bacillota</taxon>
        <taxon>Bacilli</taxon>
        <taxon>Bacillales</taxon>
        <taxon>Paenibacillaceae</taxon>
        <taxon>Paenibacillus</taxon>
    </lineage>
</organism>
<feature type="transmembrane region" description="Helical" evidence="11">
    <location>
        <begin position="76"/>
        <end position="96"/>
    </location>
</feature>